<name>A0AAN9V381_9PEZI</name>
<organism evidence="1 2">
    <name type="scientific">Diatrype stigma</name>
    <dbReference type="NCBI Taxonomy" id="117547"/>
    <lineage>
        <taxon>Eukaryota</taxon>
        <taxon>Fungi</taxon>
        <taxon>Dikarya</taxon>
        <taxon>Ascomycota</taxon>
        <taxon>Pezizomycotina</taxon>
        <taxon>Sordariomycetes</taxon>
        <taxon>Xylariomycetidae</taxon>
        <taxon>Xylariales</taxon>
        <taxon>Diatrypaceae</taxon>
        <taxon>Diatrype</taxon>
    </lineage>
</organism>
<reference evidence="1 2" key="1">
    <citation type="submission" date="2024-02" db="EMBL/GenBank/DDBJ databases">
        <title>De novo assembly and annotation of 12 fungi associated with fruit tree decline syndrome in Ontario, Canada.</title>
        <authorList>
            <person name="Sulman M."/>
            <person name="Ellouze W."/>
            <person name="Ilyukhin E."/>
        </authorList>
    </citation>
    <scope>NUCLEOTIDE SEQUENCE [LARGE SCALE GENOMIC DNA]</scope>
    <source>
        <strain evidence="1 2">M11/M66-122</strain>
    </source>
</reference>
<dbReference type="Proteomes" id="UP001320420">
    <property type="component" value="Unassembled WGS sequence"/>
</dbReference>
<gene>
    <name evidence="1" type="ORF">SLS62_005447</name>
</gene>
<dbReference type="Gene3D" id="1.10.287.1490">
    <property type="match status" value="1"/>
</dbReference>
<evidence type="ECO:0000313" key="1">
    <source>
        <dbReference type="EMBL" id="KAK7752678.1"/>
    </source>
</evidence>
<dbReference type="EMBL" id="JAKJXP020000036">
    <property type="protein sequence ID" value="KAK7752678.1"/>
    <property type="molecule type" value="Genomic_DNA"/>
</dbReference>
<protein>
    <submittedName>
        <fullName evidence="1">Uncharacterized protein</fullName>
    </submittedName>
</protein>
<dbReference type="AlphaFoldDB" id="A0AAN9V381"/>
<proteinExistence type="predicted"/>
<sequence>MPTYYFSRSTGPSKKYEFVRSKSFSYGHRDHHERHHRHHHHRNLLRGCPDNCAGVTYDEWDAVLRENRKIYTRCENTARENQTLKSDLQGAKDEIHRSHVLNQQLSDDLEQLRYSLSHDGGAGAGDSATVEKFRRRVAAMKGELEKKDLTIYELEKENASLAARIRELTRYDNLADKVAALTSEVAHWKQRAADTLDMAKRFETGYDRVLKDLDKKSALIDQYRAKIRHLEGHVPRSGSFRVVQT</sequence>
<keyword evidence="2" id="KW-1185">Reference proteome</keyword>
<comment type="caution">
    <text evidence="1">The sequence shown here is derived from an EMBL/GenBank/DDBJ whole genome shotgun (WGS) entry which is preliminary data.</text>
</comment>
<evidence type="ECO:0000313" key="2">
    <source>
        <dbReference type="Proteomes" id="UP001320420"/>
    </source>
</evidence>
<accession>A0AAN9V381</accession>